<dbReference type="Gene3D" id="3.30.70.330">
    <property type="match status" value="1"/>
</dbReference>
<keyword evidence="8 9" id="KW-0539">Nucleus</keyword>
<gene>
    <name evidence="12" type="ORF">AaE_001625</name>
</gene>
<feature type="region of interest" description="Disordered" evidence="10">
    <location>
        <begin position="1"/>
        <end position="54"/>
    </location>
</feature>
<dbReference type="GO" id="GO:0006999">
    <property type="term" value="P:nuclear pore organization"/>
    <property type="evidence" value="ECO:0007669"/>
    <property type="project" value="TreeGrafter"/>
</dbReference>
<accession>A0A6A5B1E8</accession>
<evidence type="ECO:0000313" key="13">
    <source>
        <dbReference type="Proteomes" id="UP000469452"/>
    </source>
</evidence>
<comment type="caution">
    <text evidence="12">The sequence shown here is derived from an EMBL/GenBank/DDBJ whole genome shotgun (WGS) entry which is preliminary data.</text>
</comment>
<evidence type="ECO:0000256" key="3">
    <source>
        <dbReference type="ARBA" id="ARBA00022448"/>
    </source>
</evidence>
<feature type="compositionally biased region" description="Polar residues" evidence="10">
    <location>
        <begin position="31"/>
        <end position="53"/>
    </location>
</feature>
<dbReference type="PANTHER" id="PTHR21527">
    <property type="entry name" value="NUCLEOPORIN NUP35"/>
    <property type="match status" value="1"/>
</dbReference>
<reference evidence="12 13" key="1">
    <citation type="submission" date="2019-06" db="EMBL/GenBank/DDBJ databases">
        <title>Genomics analysis of Aphanomyces spp. identifies a new class of oomycete effector associated with host adaptation.</title>
        <authorList>
            <person name="Gaulin E."/>
        </authorList>
    </citation>
    <scope>NUCLEOTIDE SEQUENCE [LARGE SCALE GENOMIC DNA]</scope>
    <source>
        <strain evidence="12 13">E</strain>
    </source>
</reference>
<dbReference type="SUPFAM" id="SSF54928">
    <property type="entry name" value="RNA-binding domain, RBD"/>
    <property type="match status" value="1"/>
</dbReference>
<dbReference type="GO" id="GO:0051028">
    <property type="term" value="P:mRNA transport"/>
    <property type="evidence" value="ECO:0007669"/>
    <property type="project" value="UniProtKB-UniRule"/>
</dbReference>
<evidence type="ECO:0000259" key="11">
    <source>
        <dbReference type="PROSITE" id="PS51472"/>
    </source>
</evidence>
<dbReference type="CDD" id="cd12441">
    <property type="entry name" value="RRM_Nup53_like"/>
    <property type="match status" value="1"/>
</dbReference>
<dbReference type="PROSITE" id="PS51472">
    <property type="entry name" value="RRM_NUP35"/>
    <property type="match status" value="1"/>
</dbReference>
<dbReference type="GO" id="GO:0044613">
    <property type="term" value="C:nuclear pore central transport channel"/>
    <property type="evidence" value="ECO:0007669"/>
    <property type="project" value="TreeGrafter"/>
</dbReference>
<dbReference type="InterPro" id="IPR035979">
    <property type="entry name" value="RBD_domain_sf"/>
</dbReference>
<name>A0A6A5B1E8_APHAT</name>
<organism evidence="12 13">
    <name type="scientific">Aphanomyces astaci</name>
    <name type="common">Crayfish plague agent</name>
    <dbReference type="NCBI Taxonomy" id="112090"/>
    <lineage>
        <taxon>Eukaryota</taxon>
        <taxon>Sar</taxon>
        <taxon>Stramenopiles</taxon>
        <taxon>Oomycota</taxon>
        <taxon>Saprolegniomycetes</taxon>
        <taxon>Saprolegniales</taxon>
        <taxon>Verrucalvaceae</taxon>
        <taxon>Aphanomyces</taxon>
    </lineage>
</organism>
<proteinExistence type="inferred from homology"/>
<dbReference type="FunFam" id="3.30.70.330:FF:000095">
    <property type="entry name" value="Putative Nucleoporin NUP53"/>
    <property type="match status" value="1"/>
</dbReference>
<evidence type="ECO:0000256" key="1">
    <source>
        <dbReference type="ARBA" id="ARBA00004567"/>
    </source>
</evidence>
<evidence type="ECO:0000313" key="12">
    <source>
        <dbReference type="EMBL" id="KAF0774674.1"/>
    </source>
</evidence>
<sequence>MTAPTTDADVMPMFFLNPEGPSVGDKKDDGASSSPTKSSYANLPRQNYQNPWESNGLDRQYQSLRKRAAQEWGHDQLYWITVFGFPLQDMDVVLSYFQTVGDVRPLLVVQYRHGRGNWLYLRYQTRLQAERALFESGSTLGGRVMIGVKRCLAWEMDADAPVVNVTDAASAHAPAMLSRDLQVNPTDVDVMESPRRHDDICSRFLRFLFNI</sequence>
<dbReference type="InterPro" id="IPR012677">
    <property type="entry name" value="Nucleotide-bd_a/b_plait_sf"/>
</dbReference>
<evidence type="ECO:0000256" key="7">
    <source>
        <dbReference type="ARBA" id="ARBA00023132"/>
    </source>
</evidence>
<dbReference type="VEuPathDB" id="FungiDB:H257_09225"/>
<evidence type="ECO:0000256" key="10">
    <source>
        <dbReference type="SAM" id="MobiDB-lite"/>
    </source>
</evidence>
<keyword evidence="4 9" id="KW-0509">mRNA transport</keyword>
<dbReference type="PANTHER" id="PTHR21527:SF6">
    <property type="entry name" value="NUCLEOPORIN NUP35"/>
    <property type="match status" value="1"/>
</dbReference>
<dbReference type="GO" id="GO:0017056">
    <property type="term" value="F:structural constituent of nuclear pore"/>
    <property type="evidence" value="ECO:0007669"/>
    <property type="project" value="TreeGrafter"/>
</dbReference>
<evidence type="ECO:0000256" key="5">
    <source>
        <dbReference type="ARBA" id="ARBA00022927"/>
    </source>
</evidence>
<dbReference type="Pfam" id="PF05172">
    <property type="entry name" value="RRM_Nup35"/>
    <property type="match status" value="1"/>
</dbReference>
<dbReference type="InterPro" id="IPR007846">
    <property type="entry name" value="RRM_NUP35_dom"/>
</dbReference>
<evidence type="ECO:0000256" key="2">
    <source>
        <dbReference type="ARBA" id="ARBA00009454"/>
    </source>
</evidence>
<evidence type="ECO:0000256" key="8">
    <source>
        <dbReference type="ARBA" id="ARBA00023242"/>
    </source>
</evidence>
<comment type="similarity">
    <text evidence="2">Belongs to the Nup35 family.</text>
</comment>
<keyword evidence="5" id="KW-0653">Protein transport</keyword>
<dbReference type="AlphaFoldDB" id="A0A6A5B1E8"/>
<evidence type="ECO:0000256" key="6">
    <source>
        <dbReference type="ARBA" id="ARBA00023010"/>
    </source>
</evidence>
<feature type="domain" description="RRM Nup35-type" evidence="11">
    <location>
        <begin position="74"/>
        <end position="158"/>
    </location>
</feature>
<evidence type="ECO:0000256" key="4">
    <source>
        <dbReference type="ARBA" id="ARBA00022816"/>
    </source>
</evidence>
<dbReference type="Proteomes" id="UP000469452">
    <property type="component" value="Unassembled WGS sequence"/>
</dbReference>
<dbReference type="GO" id="GO:0003676">
    <property type="term" value="F:nucleic acid binding"/>
    <property type="evidence" value="ECO:0007669"/>
    <property type="project" value="InterPro"/>
</dbReference>
<evidence type="ECO:0000256" key="9">
    <source>
        <dbReference type="PROSITE-ProRule" id="PRU00804"/>
    </source>
</evidence>
<comment type="subcellular location">
    <subcellularLocation>
        <location evidence="1">Nucleus</location>
        <location evidence="1">Nuclear pore complex</location>
    </subcellularLocation>
</comment>
<keyword evidence="7 9" id="KW-0906">Nuclear pore complex</keyword>
<dbReference type="GO" id="GO:0005543">
    <property type="term" value="F:phospholipid binding"/>
    <property type="evidence" value="ECO:0007669"/>
    <property type="project" value="TreeGrafter"/>
</dbReference>
<dbReference type="EMBL" id="VJMI01003330">
    <property type="protein sequence ID" value="KAF0774674.1"/>
    <property type="molecule type" value="Genomic_DNA"/>
</dbReference>
<keyword evidence="6" id="KW-0811">Translocation</keyword>
<protein>
    <recommendedName>
        <fullName evidence="11">RRM Nup35-type domain-containing protein</fullName>
    </recommendedName>
</protein>
<dbReference type="GO" id="GO:0006607">
    <property type="term" value="P:NLS-bearing protein import into nucleus"/>
    <property type="evidence" value="ECO:0007669"/>
    <property type="project" value="TreeGrafter"/>
</dbReference>
<keyword evidence="3 9" id="KW-0813">Transport</keyword>
<dbReference type="GO" id="GO:0044615">
    <property type="term" value="C:nuclear pore nuclear basket"/>
    <property type="evidence" value="ECO:0007669"/>
    <property type="project" value="TreeGrafter"/>
</dbReference>